<evidence type="ECO:0000256" key="1">
    <source>
        <dbReference type="ARBA" id="ARBA00023104"/>
    </source>
</evidence>
<keyword evidence="1" id="KW-1175">Viral attachment to host cell pilus</keyword>
<keyword evidence="1" id="KW-0945">Host-virus interaction</keyword>
<evidence type="ECO:0008006" key="4">
    <source>
        <dbReference type="Google" id="ProtNLM"/>
    </source>
</evidence>
<organism evidence="3">
    <name type="scientific">Beihai levi-like virus 21</name>
    <dbReference type="NCBI Taxonomy" id="1922407"/>
    <lineage>
        <taxon>Viruses</taxon>
        <taxon>Riboviria</taxon>
    </lineage>
</organism>
<keyword evidence="1" id="KW-0946">Virion</keyword>
<dbReference type="Pfam" id="PF03863">
    <property type="entry name" value="Phage_mat-A"/>
    <property type="match status" value="1"/>
</dbReference>
<proteinExistence type="inferred from homology"/>
<sequence>MRVSKVIPILDDSYFTVHYTDKNLGYYDSREDAPYVRAIHGSKFTTRRVNSPVLDNIPFSDHWRAPTGFVAGKAWPAVVRSDWTRKTSSSTQTGRTVHAFRVPWATRSEADIRDICVNAMISARDLRGDMNLLMDAAEGNETIRMLADLLITAGKALVYARKQQWNKAFQVLDLPSDLRGMLKKGADVELTFKFGIKPLYEEIFNIIEELGKDPDKTRVWKPVVTRGSSHYVEQPLAWKLSDTYRGNNAFKFRINLTGTRKTSVYSRVDWYITDVKRYRKAYLGLTDPITVAWELVPFSFCFDWLIPIGDALAETIDPKNSGVKFISQSTTYVEKITLDGTVQALPNPGPYAQNTAVSMLTPGVSKYVERFVTSEYEYLAPKPQPVNPACLETALALILQRFC</sequence>
<protein>
    <recommendedName>
        <fullName evidence="4">Maturation protein</fullName>
    </recommendedName>
</protein>
<evidence type="ECO:0000313" key="3">
    <source>
        <dbReference type="EMBL" id="APG77083.1"/>
    </source>
</evidence>
<dbReference type="EMBL" id="KX883506">
    <property type="protein sequence ID" value="APG77083.1"/>
    <property type="molecule type" value="Genomic_RNA"/>
</dbReference>
<accession>A0A1L3KI98</accession>
<keyword evidence="1" id="KW-1161">Viral attachment to host cell</keyword>
<dbReference type="GO" id="GO:0039666">
    <property type="term" value="P:virion attachment to host cell pilus"/>
    <property type="evidence" value="ECO:0007669"/>
    <property type="project" value="UniProtKB-KW"/>
</dbReference>
<keyword evidence="1" id="KW-1160">Virus entry into host cell</keyword>
<comment type="similarity">
    <text evidence="2">Belongs to the Leviviricetes maturation protein family.</text>
</comment>
<name>A0A1L3KI98_9VIRU</name>
<evidence type="ECO:0000256" key="2">
    <source>
        <dbReference type="ARBA" id="ARBA00035110"/>
    </source>
</evidence>
<reference evidence="3" key="1">
    <citation type="journal article" date="2016" name="Nature">
        <title>Redefining the invertebrate RNA virosphere.</title>
        <authorList>
            <person name="Shi M."/>
            <person name="Lin X.D."/>
            <person name="Tian J.H."/>
            <person name="Chen L.J."/>
            <person name="Chen X."/>
            <person name="Li C.X."/>
            <person name="Qin X.C."/>
            <person name="Li J."/>
            <person name="Cao J.P."/>
            <person name="Eden J.S."/>
            <person name="Buchmann J."/>
            <person name="Wang W."/>
            <person name="Xu J."/>
            <person name="Holmes E.C."/>
            <person name="Zhang Y.Z."/>
        </authorList>
    </citation>
    <scope>NUCLEOTIDE SEQUENCE</scope>
    <source>
        <strain evidence="3">BHZY58374</strain>
    </source>
</reference>
<dbReference type="InterPro" id="IPR005563">
    <property type="entry name" value="A_protein"/>
</dbReference>